<name>A0A502CI63_9SPHN</name>
<reference evidence="2 3" key="1">
    <citation type="journal article" date="2019" name="Environ. Microbiol.">
        <title>Species interactions and distinct microbial communities in high Arctic permafrost affected cryosols are associated with the CH4 and CO2 gas fluxes.</title>
        <authorList>
            <person name="Altshuler I."/>
            <person name="Hamel J."/>
            <person name="Turney S."/>
            <person name="Magnuson E."/>
            <person name="Levesque R."/>
            <person name="Greer C."/>
            <person name="Whyte L.G."/>
        </authorList>
    </citation>
    <scope>NUCLEOTIDE SEQUENCE [LARGE SCALE GENOMIC DNA]</scope>
    <source>
        <strain evidence="2 3">S5.1</strain>
    </source>
</reference>
<evidence type="ECO:0000256" key="1">
    <source>
        <dbReference type="SAM" id="Coils"/>
    </source>
</evidence>
<dbReference type="AlphaFoldDB" id="A0A502CI63"/>
<keyword evidence="1" id="KW-0175">Coiled coil</keyword>
<evidence type="ECO:0000313" key="2">
    <source>
        <dbReference type="EMBL" id="TPG12668.1"/>
    </source>
</evidence>
<organism evidence="2 3">
    <name type="scientific">Sphingomonas oligophenolica</name>
    <dbReference type="NCBI Taxonomy" id="301154"/>
    <lineage>
        <taxon>Bacteria</taxon>
        <taxon>Pseudomonadati</taxon>
        <taxon>Pseudomonadota</taxon>
        <taxon>Alphaproteobacteria</taxon>
        <taxon>Sphingomonadales</taxon>
        <taxon>Sphingomonadaceae</taxon>
        <taxon>Sphingomonas</taxon>
    </lineage>
</organism>
<evidence type="ECO:0008006" key="4">
    <source>
        <dbReference type="Google" id="ProtNLM"/>
    </source>
</evidence>
<dbReference type="EMBL" id="RCZK01000005">
    <property type="protein sequence ID" value="TPG12668.1"/>
    <property type="molecule type" value="Genomic_DNA"/>
</dbReference>
<dbReference type="Proteomes" id="UP000318413">
    <property type="component" value="Unassembled WGS sequence"/>
</dbReference>
<protein>
    <recommendedName>
        <fullName evidence="4">DUF4164 family protein</fullName>
    </recommendedName>
</protein>
<proteinExistence type="predicted"/>
<evidence type="ECO:0000313" key="3">
    <source>
        <dbReference type="Proteomes" id="UP000318413"/>
    </source>
</evidence>
<feature type="coiled-coil region" evidence="1">
    <location>
        <begin position="24"/>
        <end position="86"/>
    </location>
</feature>
<dbReference type="Gene3D" id="3.90.20.10">
    <property type="match status" value="1"/>
</dbReference>
<sequence length="86" mass="9894">MGVSEEDNTISFLAEQFRRINARFDEMGERFDRVDERLAQIERRLTASTHLEQGLVAHMASVHESMDNFRANMAAIDRRVAGLEAR</sequence>
<gene>
    <name evidence="2" type="ORF">EAH84_07755</name>
</gene>
<keyword evidence="3" id="KW-1185">Reference proteome</keyword>
<comment type="caution">
    <text evidence="2">The sequence shown here is derived from an EMBL/GenBank/DDBJ whole genome shotgun (WGS) entry which is preliminary data.</text>
</comment>
<accession>A0A502CI63</accession>